<dbReference type="InterPro" id="IPR001579">
    <property type="entry name" value="Glyco_hydro_18_chit_AS"/>
</dbReference>
<feature type="disulfide bond" evidence="12">
    <location>
        <begin position="96"/>
        <end position="100"/>
    </location>
</feature>
<dbReference type="InterPro" id="IPR011583">
    <property type="entry name" value="Chitinase_II/V-like_cat"/>
</dbReference>
<dbReference type="GO" id="GO:0008061">
    <property type="term" value="F:chitin binding"/>
    <property type="evidence" value="ECO:0007669"/>
    <property type="project" value="UniProtKB-UniRule"/>
</dbReference>
<dbReference type="InterPro" id="IPR036861">
    <property type="entry name" value="Endochitinase-like_sf"/>
</dbReference>
<dbReference type="EMBL" id="MU002043">
    <property type="protein sequence ID" value="KAF2790993.1"/>
    <property type="molecule type" value="Genomic_DNA"/>
</dbReference>
<keyword evidence="9" id="KW-0119">Carbohydrate metabolism</keyword>
<evidence type="ECO:0000256" key="4">
    <source>
        <dbReference type="ARBA" id="ARBA00022669"/>
    </source>
</evidence>
<feature type="chain" id="PRO_5025408802" description="chitinase" evidence="15">
    <location>
        <begin position="28"/>
        <end position="1754"/>
    </location>
</feature>
<evidence type="ECO:0000256" key="5">
    <source>
        <dbReference type="ARBA" id="ARBA00022729"/>
    </source>
</evidence>
<dbReference type="GO" id="GO:0000272">
    <property type="term" value="P:polysaccharide catabolic process"/>
    <property type="evidence" value="ECO:0007669"/>
    <property type="project" value="UniProtKB-KW"/>
</dbReference>
<evidence type="ECO:0000256" key="6">
    <source>
        <dbReference type="ARBA" id="ARBA00022801"/>
    </source>
</evidence>
<dbReference type="Pfam" id="PF00187">
    <property type="entry name" value="Chitin_bind_1"/>
    <property type="match status" value="1"/>
</dbReference>
<dbReference type="OrthoDB" id="73875at2759"/>
<keyword evidence="19" id="KW-1185">Reference proteome</keyword>
<sequence>MAPGTSSRWLLFIFLLSFAFLSNTARADELNNATIPLDSLLNSRELAIRADEGGQSTTSTASNDFTCGPGKPCVNGACCGVDGWCGYEPKYCGDGCQSNCNATAECGTYSKPSGKLCPLNVCCSKYGFCGTTSDFCVTGCQSNCEQPKPSVAKSNVRQKIIAYWEGWNENKACENMTPDEIPVNDISHLIFAFGFITPTDFKVTNMPDVRPELFDQVTYLKNKNPDLVIQIALGGWTHNDPGKYQKVFSDMVSTQTNRAKFIKNLLGFLSQYGFDGVDFDWEYPGAEDRGGKEADGVNYTKMLQELRLAIRSAGKQYTVTFTSPTSYWYLRHFDLSNMVQYVDWINLMSYDLHGTWDSKNPIGSQLLGHTNITEIDLALDLFWRNDISPSAIVLGIGFYGRSFKLKNSKCWKPGCPFTVGGDEGECTKTAGFLSYSEIQNILSSTNAKPTYDKEAKVNYLVYGQDNWISYDDKRTFQDKIDFANKRGLNGIMIWAIDLDDSKHTALAALTGNEITDVNDPLALEDDHSVTHSTDDPSQCRVTDCKSTCDQSERAVGRVKSKDGKQCGKSSSEARYICCPAWTSLKPESCYWNNGGGSAGVKTDCSGKCDVGDIKVLGDSWGWEGDLTTGKYGFRCLRQVPAFLYLALTPGGKIFCCDAGNQKRYLDICSWTKCGDKCPSDKQNVLTWDSGGPSGQGDRCDSQSNSAPLSDQVEAGDASDATKGTKGKRKLCCPKSDSFTGCAWKSSKVCSEQCGDGQITLDLDPQGQGGKYCDNGRQQAFCCNAPGNKDQPFLPVDLDKIFPPDHLPPADAIPQFEIVNFGGLAGLGDADPDATGVAFFLLAGSSVGLSSMSKRDNPGLHFLDCPANVENAHVEHRNTARVICLDSSEDDCFTVTKGGVEGTVVHLPSECGNGTFVRAVSLIPSQDQSIPVEIALQNPTSAVYDFTFDYNMGLVRRDAGKYSIRMDYSNVAGYWGAVVNSDGNKKRSVKELVDRFFSSKQDDWSGKFNNLDTSKSSKLSDISKSDLKHLLFFDTQMCSTDHGQEGQGIAVAIDGTLNVEFFYGFSLIATWDPSGKVEVHQSAGFLHPAGTTSATFTVAGIGSLDTSQKLNGKSITKSSGKKSIGGHSLFKGWASFVPYKEESVRLKTTGEQSQEVSFNGYMEVKTQADWGSKSINFPSEPDGGTPYGVRAERNNNMTPVGESIPESTITVANLVTLGLNVDLAFQKPYQFAVDGQLPDMAVTQMITAMFEYSGTGEEVCLTTSVFHDQRAELTDGDYVGWDSTYARPYFEQGVVGVEECFKAGGSKKKKRQNNSTPKGDYSGFEDMPNLRDLIDKEAMGNTQAPEINCAQCGSCVVTLKANNICCGCAWLPPDFDEQGSMYFPGSPATGTMKRTVFDQPMTHRLESRADAWGINTNGEKRVTFWDTQPFFLPSDDPYAVYSDFYPAFPDYYRNPLSTANWDASPNTVGVKKYFHNASNVCDSFDVTQSTTFDWEYPYPKLGYAPTGQQAFRYIQGQRYHAQYQTEHVFEGQTIARFFTNWLPDSAATRRQKTWTETYILSANSHWSTTAGGSESFISLLVDELGSRNNPDRLTVFMSRPNGMKGSLFTGNTALTPVRFMSYAAGPEQLLAARQVGYIFTYMNMDTVWQSFCDTYNGILTHLTDFDTYYRSVTGVPGNLASEWPRFVRSELDMVVRQARDDLKMMNQRREFAGAPFAAYWSQIMAINGGEIQKVRLARTDKCTNLPASTVGAFTG</sequence>
<feature type="domain" description="GH18" evidence="17">
    <location>
        <begin position="158"/>
        <end position="513"/>
    </location>
</feature>
<keyword evidence="8" id="KW-0325">Glycoprotein</keyword>
<dbReference type="GO" id="GO:0006032">
    <property type="term" value="P:chitin catabolic process"/>
    <property type="evidence" value="ECO:0007669"/>
    <property type="project" value="UniProtKB-KW"/>
</dbReference>
<dbReference type="SUPFAM" id="SSF51445">
    <property type="entry name" value="(Trans)glycosidases"/>
    <property type="match status" value="1"/>
</dbReference>
<keyword evidence="6 13" id="KW-0378">Hydrolase</keyword>
<feature type="disulfide bond" evidence="12">
    <location>
        <begin position="73"/>
        <end position="85"/>
    </location>
</feature>
<dbReference type="InterPro" id="IPR029070">
    <property type="entry name" value="Chitinase_insertion_sf"/>
</dbReference>
<keyword evidence="7" id="KW-0146">Chitin degradation</keyword>
<keyword evidence="5 15" id="KW-0732">Signal</keyword>
<dbReference type="PROSITE" id="PS51910">
    <property type="entry name" value="GH18_2"/>
    <property type="match status" value="1"/>
</dbReference>
<feature type="domain" description="Chitin-binding type-1" evidence="16">
    <location>
        <begin position="103"/>
        <end position="146"/>
    </location>
</feature>
<proteinExistence type="inferred from homology"/>
<evidence type="ECO:0000256" key="9">
    <source>
        <dbReference type="ARBA" id="ARBA00023277"/>
    </source>
</evidence>
<evidence type="ECO:0000259" key="17">
    <source>
        <dbReference type="PROSITE" id="PS51910"/>
    </source>
</evidence>
<evidence type="ECO:0000256" key="11">
    <source>
        <dbReference type="ARBA" id="ARBA00023326"/>
    </source>
</evidence>
<dbReference type="InterPro" id="IPR001002">
    <property type="entry name" value="Chitin-bd_1"/>
</dbReference>
<dbReference type="SUPFAM" id="SSF57016">
    <property type="entry name" value="Plant lectins/antimicrobial peptides"/>
    <property type="match status" value="2"/>
</dbReference>
<comment type="catalytic activity">
    <reaction evidence="1">
        <text>Random endo-hydrolysis of N-acetyl-beta-D-glucosaminide (1-&gt;4)-beta-linkages in chitin and chitodextrins.</text>
        <dbReference type="EC" id="3.2.1.14"/>
    </reaction>
</comment>
<dbReference type="PANTHER" id="PTHR11177">
    <property type="entry name" value="CHITINASE"/>
    <property type="match status" value="1"/>
</dbReference>
<feature type="domain" description="Chitin-binding type-1" evidence="16">
    <location>
        <begin position="64"/>
        <end position="102"/>
    </location>
</feature>
<dbReference type="SMART" id="SM00636">
    <property type="entry name" value="Glyco_18"/>
    <property type="match status" value="1"/>
</dbReference>
<accession>A0A6A6X4D7</accession>
<evidence type="ECO:0000256" key="14">
    <source>
        <dbReference type="SAM" id="MobiDB-lite"/>
    </source>
</evidence>
<dbReference type="Gene3D" id="3.20.20.80">
    <property type="entry name" value="Glycosidases"/>
    <property type="match status" value="1"/>
</dbReference>
<protein>
    <recommendedName>
        <fullName evidence="3">chitinase</fullName>
        <ecNumber evidence="3">3.2.1.14</ecNumber>
    </recommendedName>
</protein>
<dbReference type="InterPro" id="IPR001223">
    <property type="entry name" value="Glyco_hydro18_cat"/>
</dbReference>
<feature type="disulfide bond" evidence="12">
    <location>
        <begin position="122"/>
        <end position="136"/>
    </location>
</feature>
<evidence type="ECO:0000313" key="18">
    <source>
        <dbReference type="EMBL" id="KAF2790993.1"/>
    </source>
</evidence>
<dbReference type="InterPro" id="IPR017853">
    <property type="entry name" value="GH"/>
</dbReference>
<evidence type="ECO:0000313" key="19">
    <source>
        <dbReference type="Proteomes" id="UP000799757"/>
    </source>
</evidence>
<dbReference type="PROSITE" id="PS00026">
    <property type="entry name" value="CHIT_BIND_I_1"/>
    <property type="match status" value="1"/>
</dbReference>
<dbReference type="InterPro" id="IPR018371">
    <property type="entry name" value="Chitin-binding_1_CS"/>
</dbReference>
<evidence type="ECO:0000256" key="10">
    <source>
        <dbReference type="ARBA" id="ARBA00023295"/>
    </source>
</evidence>
<gene>
    <name evidence="18" type="ORF">K505DRAFT_377117</name>
</gene>
<dbReference type="PROSITE" id="PS01095">
    <property type="entry name" value="GH18_1"/>
    <property type="match status" value="1"/>
</dbReference>
<keyword evidence="4 12" id="KW-0147">Chitin-binding</keyword>
<dbReference type="CDD" id="cd00035">
    <property type="entry name" value="ChtBD1"/>
    <property type="match status" value="1"/>
</dbReference>
<feature type="disulfide bond" evidence="12">
    <location>
        <begin position="78"/>
        <end position="92"/>
    </location>
</feature>
<comment type="caution">
    <text evidence="12">Lacks conserved residue(s) required for the propagation of feature annotation.</text>
</comment>
<evidence type="ECO:0000256" key="8">
    <source>
        <dbReference type="ARBA" id="ARBA00023180"/>
    </source>
</evidence>
<feature type="disulfide bond" evidence="12">
    <location>
        <begin position="140"/>
        <end position="144"/>
    </location>
</feature>
<feature type="disulfide bond" evidence="12">
    <location>
        <begin position="117"/>
        <end position="129"/>
    </location>
</feature>
<keyword evidence="11" id="KW-0624">Polysaccharide degradation</keyword>
<dbReference type="PROSITE" id="PS50941">
    <property type="entry name" value="CHIT_BIND_I_2"/>
    <property type="match status" value="2"/>
</dbReference>
<feature type="signal peptide" evidence="15">
    <location>
        <begin position="1"/>
        <end position="27"/>
    </location>
</feature>
<dbReference type="Proteomes" id="UP000799757">
    <property type="component" value="Unassembled WGS sequence"/>
</dbReference>
<dbReference type="Gene3D" id="3.10.50.10">
    <property type="match status" value="1"/>
</dbReference>
<comment type="similarity">
    <text evidence="2">Belongs to the glycosyl hydrolase 18 family. Chitinase class V subfamily.</text>
</comment>
<dbReference type="SMART" id="SM00270">
    <property type="entry name" value="ChtBD1"/>
    <property type="match status" value="2"/>
</dbReference>
<organism evidence="18 19">
    <name type="scientific">Melanomma pulvis-pyrius CBS 109.77</name>
    <dbReference type="NCBI Taxonomy" id="1314802"/>
    <lineage>
        <taxon>Eukaryota</taxon>
        <taxon>Fungi</taxon>
        <taxon>Dikarya</taxon>
        <taxon>Ascomycota</taxon>
        <taxon>Pezizomycotina</taxon>
        <taxon>Dothideomycetes</taxon>
        <taxon>Pleosporomycetidae</taxon>
        <taxon>Pleosporales</taxon>
        <taxon>Melanommataceae</taxon>
        <taxon>Melanomma</taxon>
    </lineage>
</organism>
<dbReference type="Gene3D" id="3.30.60.10">
    <property type="entry name" value="Endochitinase-like"/>
    <property type="match status" value="2"/>
</dbReference>
<dbReference type="FunFam" id="3.10.50.10:FF:000003">
    <property type="entry name" value="Class V chitinase CHIT5b"/>
    <property type="match status" value="1"/>
</dbReference>
<feature type="region of interest" description="Disordered" evidence="14">
    <location>
        <begin position="690"/>
        <end position="728"/>
    </location>
</feature>
<dbReference type="EC" id="3.2.1.14" evidence="3"/>
<evidence type="ECO:0000256" key="12">
    <source>
        <dbReference type="PROSITE-ProRule" id="PRU00261"/>
    </source>
</evidence>
<evidence type="ECO:0000259" key="16">
    <source>
        <dbReference type="PROSITE" id="PS50941"/>
    </source>
</evidence>
<dbReference type="GO" id="GO:0008843">
    <property type="term" value="F:endochitinase activity"/>
    <property type="evidence" value="ECO:0007669"/>
    <property type="project" value="UniProtKB-EC"/>
</dbReference>
<evidence type="ECO:0000256" key="2">
    <source>
        <dbReference type="ARBA" id="ARBA00008682"/>
    </source>
</evidence>
<dbReference type="PANTHER" id="PTHR11177:SF397">
    <property type="entry name" value="CHITINASE"/>
    <property type="match status" value="1"/>
</dbReference>
<dbReference type="SUPFAM" id="SSF54556">
    <property type="entry name" value="Chitinase insertion domain"/>
    <property type="match status" value="1"/>
</dbReference>
<evidence type="ECO:0000256" key="7">
    <source>
        <dbReference type="ARBA" id="ARBA00023024"/>
    </source>
</evidence>
<dbReference type="Pfam" id="PF00704">
    <property type="entry name" value="Glyco_hydro_18"/>
    <property type="match status" value="1"/>
</dbReference>
<dbReference type="InterPro" id="IPR050314">
    <property type="entry name" value="Glycosyl_Hydrlase_18"/>
</dbReference>
<evidence type="ECO:0000256" key="13">
    <source>
        <dbReference type="RuleBase" id="RU000489"/>
    </source>
</evidence>
<evidence type="ECO:0000256" key="3">
    <source>
        <dbReference type="ARBA" id="ARBA00012729"/>
    </source>
</evidence>
<reference evidence="18" key="1">
    <citation type="journal article" date="2020" name="Stud. Mycol.">
        <title>101 Dothideomycetes genomes: a test case for predicting lifestyles and emergence of pathogens.</title>
        <authorList>
            <person name="Haridas S."/>
            <person name="Albert R."/>
            <person name="Binder M."/>
            <person name="Bloem J."/>
            <person name="Labutti K."/>
            <person name="Salamov A."/>
            <person name="Andreopoulos B."/>
            <person name="Baker S."/>
            <person name="Barry K."/>
            <person name="Bills G."/>
            <person name="Bluhm B."/>
            <person name="Cannon C."/>
            <person name="Castanera R."/>
            <person name="Culley D."/>
            <person name="Daum C."/>
            <person name="Ezra D."/>
            <person name="Gonzalez J."/>
            <person name="Henrissat B."/>
            <person name="Kuo A."/>
            <person name="Liang C."/>
            <person name="Lipzen A."/>
            <person name="Lutzoni F."/>
            <person name="Magnuson J."/>
            <person name="Mondo S."/>
            <person name="Nolan M."/>
            <person name="Ohm R."/>
            <person name="Pangilinan J."/>
            <person name="Park H.-J."/>
            <person name="Ramirez L."/>
            <person name="Alfaro M."/>
            <person name="Sun H."/>
            <person name="Tritt A."/>
            <person name="Yoshinaga Y."/>
            <person name="Zwiers L.-H."/>
            <person name="Turgeon B."/>
            <person name="Goodwin S."/>
            <person name="Spatafora J."/>
            <person name="Crous P."/>
            <person name="Grigoriev I."/>
        </authorList>
    </citation>
    <scope>NUCLEOTIDE SEQUENCE</scope>
    <source>
        <strain evidence="18">CBS 109.77</strain>
    </source>
</reference>
<keyword evidence="10 13" id="KW-0326">Glycosidase</keyword>
<name>A0A6A6X4D7_9PLEO</name>
<keyword evidence="12" id="KW-1015">Disulfide bond</keyword>
<evidence type="ECO:0000256" key="1">
    <source>
        <dbReference type="ARBA" id="ARBA00000822"/>
    </source>
</evidence>
<evidence type="ECO:0000256" key="15">
    <source>
        <dbReference type="SAM" id="SignalP"/>
    </source>
</evidence>